<dbReference type="PRINTS" id="PR00368">
    <property type="entry name" value="FADPNR"/>
</dbReference>
<keyword evidence="2" id="KW-0285">Flavoprotein</keyword>
<evidence type="ECO:0000256" key="1">
    <source>
        <dbReference type="ARBA" id="ARBA00001974"/>
    </source>
</evidence>
<evidence type="ECO:0000256" key="3">
    <source>
        <dbReference type="ARBA" id="ARBA00022827"/>
    </source>
</evidence>
<dbReference type="SUPFAM" id="SSF51905">
    <property type="entry name" value="FAD/NAD(P)-binding domain"/>
    <property type="match status" value="2"/>
</dbReference>
<dbReference type="Gene3D" id="3.50.50.100">
    <property type="match status" value="1"/>
</dbReference>
<dbReference type="EMBL" id="JABBGM010000011">
    <property type="protein sequence ID" value="NML95630.1"/>
    <property type="molecule type" value="Genomic_DNA"/>
</dbReference>
<evidence type="ECO:0000259" key="5">
    <source>
        <dbReference type="Pfam" id="PF07992"/>
    </source>
</evidence>
<dbReference type="PANTHER" id="PTHR42913">
    <property type="entry name" value="APOPTOSIS-INDUCING FACTOR 1"/>
    <property type="match status" value="1"/>
</dbReference>
<keyword evidence="7" id="KW-1185">Reference proteome</keyword>
<dbReference type="InterPro" id="IPR023753">
    <property type="entry name" value="FAD/NAD-binding_dom"/>
</dbReference>
<feature type="domain" description="FAD/NAD(P)-binding" evidence="5">
    <location>
        <begin position="22"/>
        <end position="306"/>
    </location>
</feature>
<gene>
    <name evidence="6" type="ORF">HHL27_18305</name>
</gene>
<accession>A0A7Y0GB10</accession>
<sequence>MTPGWSGQKSSNGRPIRLLLAGGGHAHLGVLKSWIARPPHGIETSLITSERYLIYSGMVPAWITDPAAAEDLRIDLVSLADRAGIDCIIGSVVGMDANQREVVLNNGERLSFDLLSIATGGEIDTSTLADLGPRLLPVRPMPDLVRRWPLVRDTATRTPGFRVAVVGGGAAGVELALAISSTLAGSCAAPVMLVSDTEALLPGHSSRARRLAQERLAHAGVELVEGHASATPDGLLLDSGRRIPAGCVVAATGTRAPRWLRNSGLQLDGQGFVSVGPDLRSQSHPHVFAAGDIASWRDRRGGRTVARSGVHAVHMGPVLAENLRRTLRDAGARLRVYRPRRRSLYLLSTGDSRAILSWGSVAMAGRWAQRLKNHIDRRFVREWARLGSGAKGMAWSN</sequence>
<comment type="cofactor">
    <cofactor evidence="1">
        <name>FAD</name>
        <dbReference type="ChEBI" id="CHEBI:57692"/>
    </cofactor>
</comment>
<dbReference type="PRINTS" id="PR00469">
    <property type="entry name" value="PNDRDTASEII"/>
</dbReference>
<keyword evidence="4" id="KW-0560">Oxidoreductase</keyword>
<evidence type="ECO:0000313" key="7">
    <source>
        <dbReference type="Proteomes" id="UP000583556"/>
    </source>
</evidence>
<comment type="caution">
    <text evidence="6">The sequence shown here is derived from an EMBL/GenBank/DDBJ whole genome shotgun (WGS) entry which is preliminary data.</text>
</comment>
<keyword evidence="3" id="KW-0274">FAD</keyword>
<evidence type="ECO:0000256" key="2">
    <source>
        <dbReference type="ARBA" id="ARBA00022630"/>
    </source>
</evidence>
<dbReference type="PANTHER" id="PTHR42913:SF9">
    <property type="entry name" value="SLR1591 PROTEIN"/>
    <property type="match status" value="1"/>
</dbReference>
<protein>
    <submittedName>
        <fullName evidence="6">FAD-dependent oxidoreductase</fullName>
    </submittedName>
</protein>
<dbReference type="GO" id="GO:0003955">
    <property type="term" value="F:NAD(P)H dehydrogenase (quinone) activity"/>
    <property type="evidence" value="ECO:0007669"/>
    <property type="project" value="TreeGrafter"/>
</dbReference>
<dbReference type="Pfam" id="PF07992">
    <property type="entry name" value="Pyr_redox_2"/>
    <property type="match status" value="1"/>
</dbReference>
<dbReference type="Proteomes" id="UP000583556">
    <property type="component" value="Unassembled WGS sequence"/>
</dbReference>
<dbReference type="InterPro" id="IPR051169">
    <property type="entry name" value="NADH-Q_oxidoreductase"/>
</dbReference>
<organism evidence="6 7">
    <name type="scientific">Novosphingobium olei</name>
    <dbReference type="NCBI Taxonomy" id="2728851"/>
    <lineage>
        <taxon>Bacteria</taxon>
        <taxon>Pseudomonadati</taxon>
        <taxon>Pseudomonadota</taxon>
        <taxon>Alphaproteobacteria</taxon>
        <taxon>Sphingomonadales</taxon>
        <taxon>Sphingomonadaceae</taxon>
        <taxon>Novosphingobium</taxon>
    </lineage>
</organism>
<dbReference type="InterPro" id="IPR036188">
    <property type="entry name" value="FAD/NAD-bd_sf"/>
</dbReference>
<reference evidence="6 7" key="1">
    <citation type="submission" date="2020-04" db="EMBL/GenBank/DDBJ databases">
        <title>Novosphingobium sp. TW-4 isolated from soil.</title>
        <authorList>
            <person name="Dahal R.H."/>
            <person name="Chaudhary D.K."/>
        </authorList>
    </citation>
    <scope>NUCLEOTIDE SEQUENCE [LARGE SCALE GENOMIC DNA]</scope>
    <source>
        <strain evidence="6 7">TW-4</strain>
    </source>
</reference>
<evidence type="ECO:0000313" key="6">
    <source>
        <dbReference type="EMBL" id="NML95630.1"/>
    </source>
</evidence>
<proteinExistence type="predicted"/>
<dbReference type="GO" id="GO:0019646">
    <property type="term" value="P:aerobic electron transport chain"/>
    <property type="evidence" value="ECO:0007669"/>
    <property type="project" value="TreeGrafter"/>
</dbReference>
<evidence type="ECO:0000256" key="4">
    <source>
        <dbReference type="ARBA" id="ARBA00023002"/>
    </source>
</evidence>
<name>A0A7Y0GB10_9SPHN</name>
<dbReference type="AlphaFoldDB" id="A0A7Y0GB10"/>